<comment type="caution">
    <text evidence="1">The sequence shown here is derived from an EMBL/GenBank/DDBJ whole genome shotgun (WGS) entry which is preliminary data.</text>
</comment>
<protein>
    <submittedName>
        <fullName evidence="1">Uncharacterized protein</fullName>
    </submittedName>
</protein>
<reference evidence="1 2" key="1">
    <citation type="submission" date="2023-08" db="EMBL/GenBank/DDBJ databases">
        <title>Draft genome sequence of Thermococcus waiotapuensis WT1T, a thermophilic sulphur-dependent archaeon from order Thermococcales.</title>
        <authorList>
            <person name="Manners S.H."/>
            <person name="Carere C.R."/>
            <person name="Dhami M.K."/>
            <person name="Dobson R.C.J."/>
            <person name="Stott M.B."/>
        </authorList>
    </citation>
    <scope>NUCLEOTIDE SEQUENCE [LARGE SCALE GENOMIC DNA]</scope>
    <source>
        <strain evidence="1 2">WT1</strain>
    </source>
</reference>
<dbReference type="RefSeq" id="WP_315341104.1">
    <property type="nucleotide sequence ID" value="NZ_JAVDZE010000001.1"/>
</dbReference>
<gene>
    <name evidence="1" type="ORF">RBI02_01805</name>
</gene>
<name>A0AAE4T2Y4_9EURY</name>
<dbReference type="Proteomes" id="UP001245683">
    <property type="component" value="Unassembled WGS sequence"/>
</dbReference>
<proteinExistence type="predicted"/>
<evidence type="ECO:0000313" key="2">
    <source>
        <dbReference type="Proteomes" id="UP001245683"/>
    </source>
</evidence>
<dbReference type="EMBL" id="JAVDZE010000001">
    <property type="protein sequence ID" value="MDV3103283.1"/>
    <property type="molecule type" value="Genomic_DNA"/>
</dbReference>
<organism evidence="1 2">
    <name type="scientific">Thermococcus waiotapuensis</name>
    <dbReference type="NCBI Taxonomy" id="90909"/>
    <lineage>
        <taxon>Archaea</taxon>
        <taxon>Methanobacteriati</taxon>
        <taxon>Methanobacteriota</taxon>
        <taxon>Thermococci</taxon>
        <taxon>Thermococcales</taxon>
        <taxon>Thermococcaceae</taxon>
        <taxon>Thermococcus</taxon>
    </lineage>
</organism>
<accession>A0AAE4T2Y4</accession>
<keyword evidence="2" id="KW-1185">Reference proteome</keyword>
<evidence type="ECO:0000313" key="1">
    <source>
        <dbReference type="EMBL" id="MDV3103283.1"/>
    </source>
</evidence>
<sequence>MVVTVEKRQLTCPLCGGTEFQVEEGKLDSKWGFTAHRVRVVICKNCGYVMLFYEGRTIWDFD</sequence>
<dbReference type="AlphaFoldDB" id="A0AAE4T2Y4"/>